<evidence type="ECO:0000313" key="4">
    <source>
        <dbReference type="Proteomes" id="UP000198775"/>
    </source>
</evidence>
<proteinExistence type="predicted"/>
<protein>
    <recommendedName>
        <fullName evidence="2">SCP domain-containing protein</fullName>
    </recommendedName>
</protein>
<evidence type="ECO:0000259" key="2">
    <source>
        <dbReference type="Pfam" id="PF00188"/>
    </source>
</evidence>
<dbReference type="Proteomes" id="UP000198775">
    <property type="component" value="Unassembled WGS sequence"/>
</dbReference>
<dbReference type="EMBL" id="FOCX01000008">
    <property type="protein sequence ID" value="SEO12688.1"/>
    <property type="molecule type" value="Genomic_DNA"/>
</dbReference>
<organism evidence="3 4">
    <name type="scientific">Halorientalis persicus</name>
    <dbReference type="NCBI Taxonomy" id="1367881"/>
    <lineage>
        <taxon>Archaea</taxon>
        <taxon>Methanobacteriati</taxon>
        <taxon>Methanobacteriota</taxon>
        <taxon>Stenosarchaea group</taxon>
        <taxon>Halobacteria</taxon>
        <taxon>Halobacteriales</taxon>
        <taxon>Haloarculaceae</taxon>
        <taxon>Halorientalis</taxon>
    </lineage>
</organism>
<gene>
    <name evidence="3" type="ORF">SAMN05216388_1008128</name>
</gene>
<accession>A0A1H8M665</accession>
<evidence type="ECO:0000313" key="3">
    <source>
        <dbReference type="EMBL" id="SEO12688.1"/>
    </source>
</evidence>
<feature type="domain" description="SCP" evidence="2">
    <location>
        <begin position="98"/>
        <end position="242"/>
    </location>
</feature>
<dbReference type="AlphaFoldDB" id="A0A1H8M665"/>
<dbReference type="InterPro" id="IPR014044">
    <property type="entry name" value="CAP_dom"/>
</dbReference>
<name>A0A1H8M665_9EURY</name>
<dbReference type="InterPro" id="IPR035940">
    <property type="entry name" value="CAP_sf"/>
</dbReference>
<keyword evidence="4" id="KW-1185">Reference proteome</keyword>
<dbReference type="Gene3D" id="3.40.33.10">
    <property type="entry name" value="CAP"/>
    <property type="match status" value="1"/>
</dbReference>
<dbReference type="OrthoDB" id="60683at2157"/>
<feature type="compositionally biased region" description="Low complexity" evidence="1">
    <location>
        <begin position="35"/>
        <end position="52"/>
    </location>
</feature>
<evidence type="ECO:0000256" key="1">
    <source>
        <dbReference type="SAM" id="MobiDB-lite"/>
    </source>
</evidence>
<sequence length="245" mass="26123">MVNKAALSVLGVIVLVSMGVGVLIGMQIGGGGAGTTSMSTPTPGPSTATGPSDGESNPAARTTIPGGEVETVQPPEEEQTIPARRFEAKEIRRSVKRQINQRRTDRGLSELLTNGQVAKKLDTMAHNHSVAMADEGRVSHAIDGVFSKERYRRAGLYSSCQFNSNPGTYVVNAEGNRLEVIGHAVAGRTHDGEFLSTEKEVARAIVDDWFSGINRNRLLYENANQIGIGIEVTQDGDVYATGNVC</sequence>
<feature type="region of interest" description="Disordered" evidence="1">
    <location>
        <begin position="33"/>
        <end position="78"/>
    </location>
</feature>
<dbReference type="RefSeq" id="WP_092659846.1">
    <property type="nucleotide sequence ID" value="NZ_FOCX01000008.1"/>
</dbReference>
<dbReference type="Pfam" id="PF00188">
    <property type="entry name" value="CAP"/>
    <property type="match status" value="1"/>
</dbReference>
<reference evidence="4" key="1">
    <citation type="submission" date="2016-10" db="EMBL/GenBank/DDBJ databases">
        <authorList>
            <person name="Varghese N."/>
            <person name="Submissions S."/>
        </authorList>
    </citation>
    <scope>NUCLEOTIDE SEQUENCE [LARGE SCALE GENOMIC DNA]</scope>
    <source>
        <strain evidence="4">IBRC-M 10043</strain>
    </source>
</reference>